<organism evidence="1 2">
    <name type="scientific">Trabulsiella guamensis ATCC 49490</name>
    <dbReference type="NCBI Taxonomy" id="1005994"/>
    <lineage>
        <taxon>Bacteria</taxon>
        <taxon>Pseudomonadati</taxon>
        <taxon>Pseudomonadota</taxon>
        <taxon>Gammaproteobacteria</taxon>
        <taxon>Enterobacterales</taxon>
        <taxon>Enterobacteriaceae</taxon>
        <taxon>Trabulsiella</taxon>
    </lineage>
</organism>
<dbReference type="EMBL" id="JMTB01000052">
    <property type="protein sequence ID" value="KFC08335.1"/>
    <property type="molecule type" value="Genomic_DNA"/>
</dbReference>
<dbReference type="OrthoDB" id="8596093at2"/>
<dbReference type="PANTHER" id="PTHR34413">
    <property type="entry name" value="PROPHAGE TAIL FIBER ASSEMBLY PROTEIN HOMOLOG TFAE-RELATED-RELATED"/>
    <property type="match status" value="1"/>
</dbReference>
<dbReference type="Pfam" id="PF02413">
    <property type="entry name" value="Caudo_TAP"/>
    <property type="match status" value="1"/>
</dbReference>
<reference evidence="2" key="1">
    <citation type="submission" date="2014-05" db="EMBL/GenBank/DDBJ databases">
        <title>ATOL: Assembling a taxonomically balanced genome-scale reconstruction of the evolutionary history of the Enterobacteriaceae.</title>
        <authorList>
            <person name="Plunkett G. III"/>
            <person name="Neeno-Eckwall E.C."/>
            <person name="Glasner J.D."/>
            <person name="Perna N.T."/>
        </authorList>
    </citation>
    <scope>NUCLEOTIDE SEQUENCE [LARGE SCALE GENOMIC DNA]</scope>
    <source>
        <strain evidence="2">ATCC 49490</strain>
    </source>
</reference>
<dbReference type="InterPro" id="IPR003458">
    <property type="entry name" value="Phage_T4_Gp38_tail_assem"/>
</dbReference>
<evidence type="ECO:0000313" key="2">
    <source>
        <dbReference type="Proteomes" id="UP000028630"/>
    </source>
</evidence>
<gene>
    <name evidence="1" type="ORF">GTGU_01448</name>
</gene>
<proteinExistence type="predicted"/>
<dbReference type="eggNOG" id="ENOG5032TR7">
    <property type="taxonomic scope" value="Bacteria"/>
</dbReference>
<evidence type="ECO:0000313" key="1">
    <source>
        <dbReference type="EMBL" id="KFC08335.1"/>
    </source>
</evidence>
<protein>
    <submittedName>
        <fullName evidence="1">Phage tail fiber assembly protein</fullName>
    </submittedName>
</protein>
<dbReference type="PANTHER" id="PTHR34413:SF1">
    <property type="entry name" value="CYTOPLASMIC PROTEIN"/>
    <property type="match status" value="1"/>
</dbReference>
<dbReference type="AlphaFoldDB" id="A0A085ADP0"/>
<name>A0A085ADP0_9ENTR</name>
<keyword evidence="2" id="KW-1185">Reference proteome</keyword>
<accession>A0A085ADP0</accession>
<sequence length="137" mass="15295">MRYSPATNGFYPEEIDYGDSLPGDVIEITDALYGELLTGQDNGKVITPNGRDLPYLSDRPEPTHDELISMANVEKQRRIDQANAYMYGKQWPGKAAIGRLAGDELAQYNLWLDYLDELEAIDTSAAPDITWPSQPAE</sequence>
<comment type="caution">
    <text evidence="1">The sequence shown here is derived from an EMBL/GenBank/DDBJ whole genome shotgun (WGS) entry which is preliminary data.</text>
</comment>
<dbReference type="RefSeq" id="WP_038155293.1">
    <property type="nucleotide sequence ID" value="NZ_JMTB01000052.1"/>
</dbReference>
<dbReference type="InterPro" id="IPR051220">
    <property type="entry name" value="TFA_Chaperone"/>
</dbReference>
<dbReference type="Proteomes" id="UP000028630">
    <property type="component" value="Unassembled WGS sequence"/>
</dbReference>